<reference evidence="3" key="1">
    <citation type="journal article" date="2016" name="Genome Announc.">
        <title>Draft Genome Sequences of Five Rapidly Growing Mycobacterium Species, M. thermoresistibile, M. fortuitum subsp. acetamidolyticum, M. canariasense, M. brisbanense, and M. novocastrense.</title>
        <authorList>
            <person name="Katahira K."/>
            <person name="Ogura Y."/>
            <person name="Gotoh Y."/>
            <person name="Hayashi T."/>
        </authorList>
    </citation>
    <scope>NUCLEOTIDE SEQUENCE [LARGE SCALE GENOMIC DNA]</scope>
    <source>
        <strain evidence="3">JCM15654</strain>
    </source>
</reference>
<dbReference type="InterPro" id="IPR001387">
    <property type="entry name" value="Cro/C1-type_HTH"/>
</dbReference>
<comment type="caution">
    <text evidence="2">The sequence shown here is derived from an EMBL/GenBank/DDBJ whole genome shotgun (WGS) entry which is preliminary data.</text>
</comment>
<evidence type="ECO:0000313" key="3">
    <source>
        <dbReference type="Proteomes" id="UP000069620"/>
    </source>
</evidence>
<gene>
    <name evidence="2" type="ORF">RMCB_6736</name>
</gene>
<keyword evidence="3" id="KW-1185">Reference proteome</keyword>
<dbReference type="Gene3D" id="1.10.260.40">
    <property type="entry name" value="lambda repressor-like DNA-binding domains"/>
    <property type="match status" value="1"/>
</dbReference>
<dbReference type="Pfam" id="PF01381">
    <property type="entry name" value="HTH_3"/>
    <property type="match status" value="1"/>
</dbReference>
<evidence type="ECO:0000313" key="2">
    <source>
        <dbReference type="EMBL" id="GAS92640.1"/>
    </source>
</evidence>
<dbReference type="Proteomes" id="UP000069620">
    <property type="component" value="Unassembled WGS sequence"/>
</dbReference>
<dbReference type="SUPFAM" id="SSF47413">
    <property type="entry name" value="lambda repressor-like DNA-binding domains"/>
    <property type="match status" value="1"/>
</dbReference>
<dbReference type="PROSITE" id="PS50943">
    <property type="entry name" value="HTH_CROC1"/>
    <property type="match status" value="1"/>
</dbReference>
<evidence type="ECO:0000259" key="1">
    <source>
        <dbReference type="PROSITE" id="PS50943"/>
    </source>
</evidence>
<dbReference type="InterPro" id="IPR010982">
    <property type="entry name" value="Lambda_DNA-bd_dom_sf"/>
</dbReference>
<name>A0A117I851_9MYCO</name>
<feature type="domain" description="HTH cro/C1-type" evidence="1">
    <location>
        <begin position="25"/>
        <end position="57"/>
    </location>
</feature>
<organism evidence="2 3">
    <name type="scientific">Mycolicibacterium brisbanense</name>
    <dbReference type="NCBI Taxonomy" id="146020"/>
    <lineage>
        <taxon>Bacteria</taxon>
        <taxon>Bacillati</taxon>
        <taxon>Actinomycetota</taxon>
        <taxon>Actinomycetes</taxon>
        <taxon>Mycobacteriales</taxon>
        <taxon>Mycobacteriaceae</taxon>
        <taxon>Mycolicibacterium</taxon>
    </lineage>
</organism>
<dbReference type="RefSeq" id="WP_234792341.1">
    <property type="nucleotide sequence ID" value="NZ_BCSX01000056.1"/>
</dbReference>
<sequence length="73" mass="7882">MAGKTLQDVCDHINAEFEFPKKVERGTISAIENGLRGASAEMLVAIASALGVSADEIDTEYEPRRARHPKVVA</sequence>
<dbReference type="STRING" id="146020.RMCB_6736"/>
<dbReference type="EMBL" id="BCSX01000056">
    <property type="protein sequence ID" value="GAS92640.1"/>
    <property type="molecule type" value="Genomic_DNA"/>
</dbReference>
<accession>A0A117I851</accession>
<reference evidence="3" key="2">
    <citation type="submission" date="2016-02" db="EMBL/GenBank/DDBJ databases">
        <title>Draft genome sequence of five rapidly growing Mycobacterium species.</title>
        <authorList>
            <person name="Katahira K."/>
            <person name="Gotou Y."/>
            <person name="Iida K."/>
            <person name="Ogura Y."/>
            <person name="Hayashi T."/>
        </authorList>
    </citation>
    <scope>NUCLEOTIDE SEQUENCE [LARGE SCALE GENOMIC DNA]</scope>
    <source>
        <strain evidence="3">JCM15654</strain>
    </source>
</reference>
<proteinExistence type="predicted"/>
<dbReference type="GO" id="GO:0003677">
    <property type="term" value="F:DNA binding"/>
    <property type="evidence" value="ECO:0007669"/>
    <property type="project" value="InterPro"/>
</dbReference>
<protein>
    <submittedName>
        <fullName evidence="2">Hypothetical phage protein</fullName>
    </submittedName>
</protein>
<dbReference type="AlphaFoldDB" id="A0A117I851"/>
<dbReference type="CDD" id="cd00093">
    <property type="entry name" value="HTH_XRE"/>
    <property type="match status" value="1"/>
</dbReference>